<feature type="region of interest" description="Disordered" evidence="1">
    <location>
        <begin position="40"/>
        <end position="116"/>
    </location>
</feature>
<dbReference type="GeneID" id="19118699"/>
<evidence type="ECO:0000256" key="1">
    <source>
        <dbReference type="SAM" id="MobiDB-lite"/>
    </source>
</evidence>
<feature type="compositionally biased region" description="Low complexity" evidence="1">
    <location>
        <begin position="336"/>
        <end position="351"/>
    </location>
</feature>
<feature type="region of interest" description="Disordered" evidence="1">
    <location>
        <begin position="1"/>
        <end position="27"/>
    </location>
</feature>
<feature type="region of interest" description="Disordered" evidence="1">
    <location>
        <begin position="307"/>
        <end position="384"/>
    </location>
</feature>
<feature type="region of interest" description="Disordered" evidence="1">
    <location>
        <begin position="514"/>
        <end position="549"/>
    </location>
</feature>
<organism evidence="2 3">
    <name type="scientific">Bipolaris oryzae ATCC 44560</name>
    <dbReference type="NCBI Taxonomy" id="930090"/>
    <lineage>
        <taxon>Eukaryota</taxon>
        <taxon>Fungi</taxon>
        <taxon>Dikarya</taxon>
        <taxon>Ascomycota</taxon>
        <taxon>Pezizomycotina</taxon>
        <taxon>Dothideomycetes</taxon>
        <taxon>Pleosporomycetidae</taxon>
        <taxon>Pleosporales</taxon>
        <taxon>Pleosporineae</taxon>
        <taxon>Pleosporaceae</taxon>
        <taxon>Bipolaris</taxon>
    </lineage>
</organism>
<sequence length="685" mass="75599">MQPTGEFRSYELGEASETARAEESSGFFLNVEMQDSVAESNGAAAWGQERRETVMGEQQRLDGLGNGGDQDNANSLDGAAIELEPRRSTNDLERMDVNDGGIHSSTLPNVTAPEKEPVQGPIEKMQLGFEGHGHAKYSGFVEDKHGQGHPSLTSIKAIDSRRHEETANPGFKDQTTMDMDELQGYQTHSFDFIPLEYSTPDISTLFEPFSTPASYNPRFQSYPQQQPFTQLNEFSFDPNFDRQQQLQVQVDNKKRQLENAKRMYEQYPHQGQQANSDFSFSQNQADVPASILTGPLSYQRAPQSTYQTLPFGNSSTNYQSQGQSEFSYGQTASKQSPASYSAQSHNSSSQATKFHSQPQGVQTTPEAPEEDTREEPSSDDDEPLRTRLARHPSAAPSPHAPSPINWKLPSYDIHFSPSPPPKLSTASSSRAKPTKDPSLPIAKISLPGLIREPLVLSPDHAAQELALLTNIFLPGQQALSTPDPEPALAVLNFHSIAMMVVEAYVQYEIGDEMGQSGPSSFPNHSASSSSSSSSDDDDDEAKAKGKAKAKKEEKEYMRIRCARTANVDDIFFAVIDRWRAGLESNKKSFKLIRGIQEFVDVALDVIFWIKEHGLLLDEEGGAKAKAKANDDVKKEEGISVLTARKKTAPKAKVEKPKPKPKKNEATPKKKRRVPVTPGVTVVRKK</sequence>
<dbReference type="OrthoDB" id="3796908at2759"/>
<feature type="region of interest" description="Disordered" evidence="1">
    <location>
        <begin position="645"/>
        <end position="685"/>
    </location>
</feature>
<dbReference type="KEGG" id="bor:COCMIDRAFT_105530"/>
<dbReference type="RefSeq" id="XP_007691806.1">
    <property type="nucleotide sequence ID" value="XM_007693616.1"/>
</dbReference>
<feature type="compositionally biased region" description="Acidic residues" evidence="1">
    <location>
        <begin position="367"/>
        <end position="382"/>
    </location>
</feature>
<dbReference type="EMBL" id="KI964091">
    <property type="protein sequence ID" value="EUC41671.1"/>
    <property type="molecule type" value="Genomic_DNA"/>
</dbReference>
<keyword evidence="3" id="KW-1185">Reference proteome</keyword>
<feature type="region of interest" description="Disordered" evidence="1">
    <location>
        <begin position="417"/>
        <end position="441"/>
    </location>
</feature>
<feature type="compositionally biased region" description="Polar residues" evidence="1">
    <location>
        <begin position="352"/>
        <end position="365"/>
    </location>
</feature>
<evidence type="ECO:0000313" key="2">
    <source>
        <dbReference type="EMBL" id="EUC41671.1"/>
    </source>
</evidence>
<evidence type="ECO:0000313" key="3">
    <source>
        <dbReference type="Proteomes" id="UP000054032"/>
    </source>
</evidence>
<feature type="compositionally biased region" description="Basic and acidic residues" evidence="1">
    <location>
        <begin position="83"/>
        <end position="97"/>
    </location>
</feature>
<gene>
    <name evidence="2" type="ORF">COCMIDRAFT_105530</name>
</gene>
<reference evidence="2 3" key="1">
    <citation type="journal article" date="2013" name="PLoS Genet.">
        <title>Comparative genome structure, secondary metabolite, and effector coding capacity across Cochliobolus pathogens.</title>
        <authorList>
            <person name="Condon B.J."/>
            <person name="Leng Y."/>
            <person name="Wu D."/>
            <person name="Bushley K.E."/>
            <person name="Ohm R.A."/>
            <person name="Otillar R."/>
            <person name="Martin J."/>
            <person name="Schackwitz W."/>
            <person name="Grimwood J."/>
            <person name="MohdZainudin N."/>
            <person name="Xue C."/>
            <person name="Wang R."/>
            <person name="Manning V.A."/>
            <person name="Dhillon B."/>
            <person name="Tu Z.J."/>
            <person name="Steffenson B.J."/>
            <person name="Salamov A."/>
            <person name="Sun H."/>
            <person name="Lowry S."/>
            <person name="LaButti K."/>
            <person name="Han J."/>
            <person name="Copeland A."/>
            <person name="Lindquist E."/>
            <person name="Barry K."/>
            <person name="Schmutz J."/>
            <person name="Baker S.E."/>
            <person name="Ciuffetti L.M."/>
            <person name="Grigoriev I.V."/>
            <person name="Zhong S."/>
            <person name="Turgeon B.G."/>
        </authorList>
    </citation>
    <scope>NUCLEOTIDE SEQUENCE [LARGE SCALE GENOMIC DNA]</scope>
    <source>
        <strain evidence="2 3">ATCC 44560</strain>
    </source>
</reference>
<dbReference type="AlphaFoldDB" id="W6ZDU4"/>
<dbReference type="Proteomes" id="UP000054032">
    <property type="component" value="Unassembled WGS sequence"/>
</dbReference>
<name>W6ZDU4_COCMI</name>
<proteinExistence type="predicted"/>
<feature type="compositionally biased region" description="Low complexity" evidence="1">
    <location>
        <begin position="674"/>
        <end position="685"/>
    </location>
</feature>
<feature type="compositionally biased region" description="Basic and acidic residues" evidence="1">
    <location>
        <begin position="651"/>
        <end position="667"/>
    </location>
</feature>
<dbReference type="HOGENOM" id="CLU_400078_0_0_1"/>
<protein>
    <submittedName>
        <fullName evidence="2">Uncharacterized protein</fullName>
    </submittedName>
</protein>
<accession>W6ZDU4</accession>
<feature type="compositionally biased region" description="Polar residues" evidence="1">
    <location>
        <begin position="307"/>
        <end position="335"/>
    </location>
</feature>